<dbReference type="AlphaFoldDB" id="A0A6I9NZ48"/>
<dbReference type="RefSeq" id="XP_010781227.1">
    <property type="nucleotide sequence ID" value="XM_010782925.1"/>
</dbReference>
<sequence>MALNRRHSYTPRLTSALISKMSSTGTVESSRPPKIGSTVEVTGKGQRGTVAYIGATLFASGKWVGVILDEAKGKNDGTVQGKRYFTCEENHGIFVRQSQLQVVDDGSGATSPETPESGIARTLRQKDTPETPRSKQTPVNIKKSSTRRSAKWSTPGRLTPATSLPSLLIRPSIRSNLPLRVRPVISGRLVRACPPLCLEMSVKRPTPPIRPPWGLLSCLNPAGQLQHQQLRVQLLQARECCHSLTRWNLSFPSRRRNQCVLRSRTWRRS</sequence>
<dbReference type="Proteomes" id="UP000504611">
    <property type="component" value="Unplaced"/>
</dbReference>
<evidence type="ECO:0000256" key="1">
    <source>
        <dbReference type="ARBA" id="ARBA00004245"/>
    </source>
</evidence>
<feature type="region of interest" description="Disordered" evidence="9">
    <location>
        <begin position="103"/>
        <end position="158"/>
    </location>
</feature>
<feature type="compositionally biased region" description="Basic and acidic residues" evidence="9">
    <location>
        <begin position="124"/>
        <end position="133"/>
    </location>
</feature>
<evidence type="ECO:0000256" key="4">
    <source>
        <dbReference type="ARBA" id="ARBA00022490"/>
    </source>
</evidence>
<name>A0A6I9NZ48_9TELE</name>
<evidence type="ECO:0000256" key="8">
    <source>
        <dbReference type="ARBA" id="ARBA00023212"/>
    </source>
</evidence>
<feature type="compositionally biased region" description="Polar residues" evidence="9">
    <location>
        <begin position="134"/>
        <end position="143"/>
    </location>
</feature>
<dbReference type="OrthoDB" id="2130750at2759"/>
<evidence type="ECO:0000313" key="12">
    <source>
        <dbReference type="RefSeq" id="XP_010781227.1"/>
    </source>
</evidence>
<dbReference type="GO" id="GO:0005874">
    <property type="term" value="C:microtubule"/>
    <property type="evidence" value="ECO:0007669"/>
    <property type="project" value="UniProtKB-KW"/>
</dbReference>
<comment type="subcellular location">
    <subcellularLocation>
        <location evidence="1">Cytoplasm</location>
        <location evidence="1">Cytoskeleton</location>
    </subcellularLocation>
</comment>
<keyword evidence="8" id="KW-0206">Cytoskeleton</keyword>
<gene>
    <name evidence="12" type="primary">LOC104955572</name>
</gene>
<dbReference type="InterPro" id="IPR036859">
    <property type="entry name" value="CAP-Gly_dom_sf"/>
</dbReference>
<dbReference type="PANTHER" id="PTHR18916">
    <property type="entry name" value="DYNACTIN 1-RELATED MICROTUBULE-BINDING"/>
    <property type="match status" value="1"/>
</dbReference>
<dbReference type="SMART" id="SM01052">
    <property type="entry name" value="CAP_GLY"/>
    <property type="match status" value="1"/>
</dbReference>
<protein>
    <recommendedName>
        <fullName evidence="3">Dynactin subunit 1</fullName>
    </recommendedName>
</protein>
<dbReference type="PROSITE" id="PS00845">
    <property type="entry name" value="CAP_GLY_1"/>
    <property type="match status" value="1"/>
</dbReference>
<accession>A0A6I9NZ48</accession>
<evidence type="ECO:0000256" key="6">
    <source>
        <dbReference type="ARBA" id="ARBA00023017"/>
    </source>
</evidence>
<dbReference type="PROSITE" id="PS50245">
    <property type="entry name" value="CAP_GLY_2"/>
    <property type="match status" value="1"/>
</dbReference>
<keyword evidence="6" id="KW-0243">Dynein</keyword>
<dbReference type="GeneID" id="104955572"/>
<evidence type="ECO:0000256" key="9">
    <source>
        <dbReference type="SAM" id="MobiDB-lite"/>
    </source>
</evidence>
<dbReference type="GO" id="GO:0030286">
    <property type="term" value="C:dynein complex"/>
    <property type="evidence" value="ECO:0007669"/>
    <property type="project" value="UniProtKB-KW"/>
</dbReference>
<dbReference type="GO" id="GO:0008017">
    <property type="term" value="F:microtubule binding"/>
    <property type="evidence" value="ECO:0007669"/>
    <property type="project" value="UniProtKB-ARBA"/>
</dbReference>
<evidence type="ECO:0000256" key="7">
    <source>
        <dbReference type="ARBA" id="ARBA00023054"/>
    </source>
</evidence>
<keyword evidence="11" id="KW-1185">Reference proteome</keyword>
<reference evidence="12" key="1">
    <citation type="submission" date="2025-08" db="UniProtKB">
        <authorList>
            <consortium name="RefSeq"/>
        </authorList>
    </citation>
    <scope>IDENTIFICATION</scope>
    <source>
        <tissue evidence="12">Muscle</tissue>
    </source>
</reference>
<dbReference type="InterPro" id="IPR000938">
    <property type="entry name" value="CAP-Gly_domain"/>
</dbReference>
<feature type="domain" description="CAP-Gly" evidence="10">
    <location>
        <begin position="54"/>
        <end position="96"/>
    </location>
</feature>
<evidence type="ECO:0000256" key="2">
    <source>
        <dbReference type="ARBA" id="ARBA00011010"/>
    </source>
</evidence>
<dbReference type="FunFam" id="2.30.30.190:FF:000003">
    <property type="entry name" value="dynactin subunit 1 isoform X1"/>
    <property type="match status" value="1"/>
</dbReference>
<proteinExistence type="inferred from homology"/>
<evidence type="ECO:0000256" key="3">
    <source>
        <dbReference type="ARBA" id="ARBA00016574"/>
    </source>
</evidence>
<dbReference type="Gene3D" id="2.30.30.190">
    <property type="entry name" value="CAP Gly-rich-like domain"/>
    <property type="match status" value="1"/>
</dbReference>
<dbReference type="Pfam" id="PF01302">
    <property type="entry name" value="CAP_GLY"/>
    <property type="match status" value="1"/>
</dbReference>
<keyword evidence="7" id="KW-0175">Coiled coil</keyword>
<organism evidence="11 12">
    <name type="scientific">Notothenia coriiceps</name>
    <name type="common">black rockcod</name>
    <dbReference type="NCBI Taxonomy" id="8208"/>
    <lineage>
        <taxon>Eukaryota</taxon>
        <taxon>Metazoa</taxon>
        <taxon>Chordata</taxon>
        <taxon>Craniata</taxon>
        <taxon>Vertebrata</taxon>
        <taxon>Euteleostomi</taxon>
        <taxon>Actinopterygii</taxon>
        <taxon>Neopterygii</taxon>
        <taxon>Teleostei</taxon>
        <taxon>Neoteleostei</taxon>
        <taxon>Acanthomorphata</taxon>
        <taxon>Eupercaria</taxon>
        <taxon>Perciformes</taxon>
        <taxon>Notothenioidei</taxon>
        <taxon>Nototheniidae</taxon>
        <taxon>Notothenia</taxon>
    </lineage>
</organism>
<keyword evidence="5" id="KW-0493">Microtubule</keyword>
<dbReference type="SUPFAM" id="SSF74924">
    <property type="entry name" value="Cap-Gly domain"/>
    <property type="match status" value="1"/>
</dbReference>
<evidence type="ECO:0000259" key="10">
    <source>
        <dbReference type="PROSITE" id="PS50245"/>
    </source>
</evidence>
<dbReference type="KEGG" id="ncc:104955572"/>
<comment type="similarity">
    <text evidence="2">Belongs to the dynactin 150 kDa subunit family.</text>
</comment>
<evidence type="ECO:0000313" key="11">
    <source>
        <dbReference type="Proteomes" id="UP000504611"/>
    </source>
</evidence>
<evidence type="ECO:0000256" key="5">
    <source>
        <dbReference type="ARBA" id="ARBA00022701"/>
    </source>
</evidence>
<keyword evidence="4" id="KW-0963">Cytoplasm</keyword>